<dbReference type="EMBL" id="FQUM01000003">
    <property type="protein sequence ID" value="SHF02256.1"/>
    <property type="molecule type" value="Genomic_DNA"/>
</dbReference>
<protein>
    <recommendedName>
        <fullName evidence="4">Holin-X, holin superfamily III</fullName>
    </recommendedName>
</protein>
<keyword evidence="1" id="KW-0812">Transmembrane</keyword>
<accession>A0A1M4Y9I6</accession>
<reference evidence="2 3" key="1">
    <citation type="submission" date="2016-11" db="EMBL/GenBank/DDBJ databases">
        <authorList>
            <person name="Jaros S."/>
            <person name="Januszkiewicz K."/>
            <person name="Wedrychowicz H."/>
        </authorList>
    </citation>
    <scope>NUCLEOTIDE SEQUENCE [LARGE SCALE GENOMIC DNA]</scope>
    <source>
        <strain evidence="2 3">DSM 26910</strain>
    </source>
</reference>
<dbReference type="RefSeq" id="WP_073000345.1">
    <property type="nucleotide sequence ID" value="NZ_FQUM01000003.1"/>
</dbReference>
<dbReference type="AlphaFoldDB" id="A0A1M4Y9I6"/>
<sequence length="121" mass="13900">MSKDLTKNLDELNDSVKNYVQVKIDLVKLRFLEKTTKFTAYFFTFLVLLMFSMLIIGFGATAFVVWYGHTYGSYVEGLLIAGGALIVLALVFVLTREQVITKSVLRNFSKILFEENEEKQR</sequence>
<evidence type="ECO:0000313" key="2">
    <source>
        <dbReference type="EMBL" id="SHF02256.1"/>
    </source>
</evidence>
<keyword evidence="3" id="KW-1185">Reference proteome</keyword>
<evidence type="ECO:0008006" key="4">
    <source>
        <dbReference type="Google" id="ProtNLM"/>
    </source>
</evidence>
<organism evidence="2 3">
    <name type="scientific">Mariniphaga anaerophila</name>
    <dbReference type="NCBI Taxonomy" id="1484053"/>
    <lineage>
        <taxon>Bacteria</taxon>
        <taxon>Pseudomonadati</taxon>
        <taxon>Bacteroidota</taxon>
        <taxon>Bacteroidia</taxon>
        <taxon>Marinilabiliales</taxon>
        <taxon>Prolixibacteraceae</taxon>
        <taxon>Mariniphaga</taxon>
    </lineage>
</organism>
<dbReference type="OrthoDB" id="1121859at2"/>
<keyword evidence="1" id="KW-0472">Membrane</keyword>
<proteinExistence type="predicted"/>
<dbReference type="Proteomes" id="UP000184164">
    <property type="component" value="Unassembled WGS sequence"/>
</dbReference>
<keyword evidence="1" id="KW-1133">Transmembrane helix</keyword>
<name>A0A1M4Y9I6_9BACT</name>
<evidence type="ECO:0000313" key="3">
    <source>
        <dbReference type="Proteomes" id="UP000184164"/>
    </source>
</evidence>
<feature type="transmembrane region" description="Helical" evidence="1">
    <location>
        <begin position="74"/>
        <end position="94"/>
    </location>
</feature>
<evidence type="ECO:0000256" key="1">
    <source>
        <dbReference type="SAM" id="Phobius"/>
    </source>
</evidence>
<dbReference type="STRING" id="1484053.SAMN05444274_103279"/>
<feature type="transmembrane region" description="Helical" evidence="1">
    <location>
        <begin position="38"/>
        <end position="68"/>
    </location>
</feature>
<gene>
    <name evidence="2" type="ORF">SAMN05444274_103279</name>
</gene>